<dbReference type="InterPro" id="IPR004830">
    <property type="entry name" value="LRR_variant"/>
</dbReference>
<proteinExistence type="predicted"/>
<sequence length="213" mass="23165">MRQMPGPAAPSLPSTALPGTELPAPRATSAELARLVHGAPPHVLDAVARHPNTPVTLLGELAVTFPEAVLDNPALPLLRLAQAGHIRAWSGLAVARLAAVDAAPEWVQDLAMRHPDRQARWAVAGRARLSQPRLEQLAGWGEWQLRAAVAQHPDLSADLIQRFSTDTEYGVRLALSARPDLPPDVLRRLRTDPHPLIRRRLQMHALPMTGTGR</sequence>
<dbReference type="EMBL" id="BMOL01000002">
    <property type="protein sequence ID" value="GGL71693.1"/>
    <property type="molecule type" value="Genomic_DNA"/>
</dbReference>
<organism evidence="2 3">
    <name type="scientific">Deinococcus aerolatus</name>
    <dbReference type="NCBI Taxonomy" id="522487"/>
    <lineage>
        <taxon>Bacteria</taxon>
        <taxon>Thermotogati</taxon>
        <taxon>Deinococcota</taxon>
        <taxon>Deinococci</taxon>
        <taxon>Deinococcales</taxon>
        <taxon>Deinococcaceae</taxon>
        <taxon>Deinococcus</taxon>
    </lineage>
</organism>
<dbReference type="InterPro" id="IPR016024">
    <property type="entry name" value="ARM-type_fold"/>
</dbReference>
<evidence type="ECO:0000313" key="2">
    <source>
        <dbReference type="EMBL" id="GGL71693.1"/>
    </source>
</evidence>
<dbReference type="Gene3D" id="1.25.10.10">
    <property type="entry name" value="Leucine-rich Repeat Variant"/>
    <property type="match status" value="1"/>
</dbReference>
<comment type="caution">
    <text evidence="2">The sequence shown here is derived from an EMBL/GenBank/DDBJ whole genome shotgun (WGS) entry which is preliminary data.</text>
</comment>
<evidence type="ECO:0000256" key="1">
    <source>
        <dbReference type="SAM" id="MobiDB-lite"/>
    </source>
</evidence>
<accession>A0ABQ2G386</accession>
<gene>
    <name evidence="2" type="ORF">GCM10010840_07300</name>
</gene>
<dbReference type="SUPFAM" id="SSF48371">
    <property type="entry name" value="ARM repeat"/>
    <property type="match status" value="1"/>
</dbReference>
<dbReference type="Proteomes" id="UP000639973">
    <property type="component" value="Unassembled WGS sequence"/>
</dbReference>
<feature type="region of interest" description="Disordered" evidence="1">
    <location>
        <begin position="1"/>
        <end position="23"/>
    </location>
</feature>
<protein>
    <recommendedName>
        <fullName evidence="4">Leucine rich repeat variant</fullName>
    </recommendedName>
</protein>
<name>A0ABQ2G386_9DEIO</name>
<evidence type="ECO:0000313" key="3">
    <source>
        <dbReference type="Proteomes" id="UP000639973"/>
    </source>
</evidence>
<dbReference type="InterPro" id="IPR011989">
    <property type="entry name" value="ARM-like"/>
</dbReference>
<reference evidence="3" key="1">
    <citation type="journal article" date="2019" name="Int. J. Syst. Evol. Microbiol.">
        <title>The Global Catalogue of Microorganisms (GCM) 10K type strain sequencing project: providing services to taxonomists for standard genome sequencing and annotation.</title>
        <authorList>
            <consortium name="The Broad Institute Genomics Platform"/>
            <consortium name="The Broad Institute Genome Sequencing Center for Infectious Disease"/>
            <person name="Wu L."/>
            <person name="Ma J."/>
        </authorList>
    </citation>
    <scope>NUCLEOTIDE SEQUENCE [LARGE SCALE GENOMIC DNA]</scope>
    <source>
        <strain evidence="3">JCM 15442</strain>
    </source>
</reference>
<keyword evidence="3" id="KW-1185">Reference proteome</keyword>
<evidence type="ECO:0008006" key="4">
    <source>
        <dbReference type="Google" id="ProtNLM"/>
    </source>
</evidence>
<feature type="compositionally biased region" description="Low complexity" evidence="1">
    <location>
        <begin position="1"/>
        <end position="19"/>
    </location>
</feature>
<dbReference type="Pfam" id="PF01816">
    <property type="entry name" value="LRV"/>
    <property type="match status" value="1"/>
</dbReference>